<dbReference type="Proteomes" id="UP000255423">
    <property type="component" value="Unassembled WGS sequence"/>
</dbReference>
<gene>
    <name evidence="2" type="ORF">SAMN05661053_0525</name>
</gene>
<reference evidence="2 3" key="1">
    <citation type="submission" date="2017-08" db="EMBL/GenBank/DDBJ databases">
        <authorList>
            <person name="de Groot N.N."/>
        </authorList>
    </citation>
    <scope>NUCLEOTIDE SEQUENCE [LARGE SCALE GENOMIC DNA]</scope>
    <source>
        <strain evidence="2 3">HM2</strain>
    </source>
</reference>
<proteinExistence type="predicted"/>
<dbReference type="EMBL" id="UHJL01000001">
    <property type="protein sequence ID" value="SUQ19295.1"/>
    <property type="molecule type" value="Genomic_DNA"/>
</dbReference>
<accession>A0A380RVH7</accession>
<name>A0A380RVH7_FIBSU</name>
<evidence type="ECO:0008006" key="4">
    <source>
        <dbReference type="Google" id="ProtNLM"/>
    </source>
</evidence>
<evidence type="ECO:0000313" key="3">
    <source>
        <dbReference type="Proteomes" id="UP000255423"/>
    </source>
</evidence>
<keyword evidence="1" id="KW-0732">Signal</keyword>
<protein>
    <recommendedName>
        <fullName evidence="4">Lipoprotein</fullName>
    </recommendedName>
</protein>
<feature type="chain" id="PRO_5016830545" description="Lipoprotein" evidence="1">
    <location>
        <begin position="21"/>
        <end position="356"/>
    </location>
</feature>
<sequence>MKKILLVVLAVFAASSFAQMKLDVYKKINGEIDERRPLGYLMSSDAIKELPIPKDRIEHESFVDVQEKVRGKNGKYQTVTKKQRVVTYEEVEPKAPPRYVPVNCKFGDVWVKRSELDRFMQEYADLSGEYVSETGRVVLKSSPSNANRFNIIVQNGKDDNVAEIEMGNLEKKNVNGHARFVYKEDGCAVGVDVFNRVVRVAQRGCEDYNVGGYTLAGNYPTFKGNNRIVETFNLDSYSFSYPKYLWCASGFDTCEPLKDEHGIVHITWSKDGHGTIERKAGNTVHTYRAMERVIPHKRDFYNGEKPIAIKTKRTDMSGEWMNWYFYPRAGRFKMMRSGQRHDAAYMEIYEPVKEDD</sequence>
<organism evidence="2 3">
    <name type="scientific">Fibrobacter succinogenes</name>
    <name type="common">Bacteroides succinogenes</name>
    <dbReference type="NCBI Taxonomy" id="833"/>
    <lineage>
        <taxon>Bacteria</taxon>
        <taxon>Pseudomonadati</taxon>
        <taxon>Fibrobacterota</taxon>
        <taxon>Fibrobacteria</taxon>
        <taxon>Fibrobacterales</taxon>
        <taxon>Fibrobacteraceae</taxon>
        <taxon>Fibrobacter</taxon>
    </lineage>
</organism>
<dbReference type="AlphaFoldDB" id="A0A380RVH7"/>
<evidence type="ECO:0000256" key="1">
    <source>
        <dbReference type="SAM" id="SignalP"/>
    </source>
</evidence>
<evidence type="ECO:0000313" key="2">
    <source>
        <dbReference type="EMBL" id="SUQ19295.1"/>
    </source>
</evidence>
<feature type="signal peptide" evidence="1">
    <location>
        <begin position="1"/>
        <end position="20"/>
    </location>
</feature>